<gene>
    <name evidence="7" type="primary">ilvA</name>
    <name evidence="7" type="ORF">ACFOLH_00625</name>
</gene>
<protein>
    <recommendedName>
        <fullName evidence="3">threonine ammonia-lyase</fullName>
        <ecNumber evidence="3">4.3.1.19</ecNumber>
    </recommendedName>
</protein>
<dbReference type="SUPFAM" id="SSF53686">
    <property type="entry name" value="Tryptophan synthase beta subunit-like PLP-dependent enzymes"/>
    <property type="match status" value="1"/>
</dbReference>
<evidence type="ECO:0000256" key="1">
    <source>
        <dbReference type="ARBA" id="ARBA00001933"/>
    </source>
</evidence>
<dbReference type="PANTHER" id="PTHR48078">
    <property type="entry name" value="THREONINE DEHYDRATASE, MITOCHONDRIAL-RELATED"/>
    <property type="match status" value="1"/>
</dbReference>
<evidence type="ECO:0000313" key="7">
    <source>
        <dbReference type="EMBL" id="MFC3686841.1"/>
    </source>
</evidence>
<dbReference type="Gene3D" id="3.40.50.1100">
    <property type="match status" value="2"/>
</dbReference>
<comment type="cofactor">
    <cofactor evidence="1">
        <name>pyridoxal 5'-phosphate</name>
        <dbReference type="ChEBI" id="CHEBI:597326"/>
    </cofactor>
</comment>
<keyword evidence="4" id="KW-0663">Pyridoxal phosphate</keyword>
<comment type="caution">
    <text evidence="7">The sequence shown here is derived from an EMBL/GenBank/DDBJ whole genome shotgun (WGS) entry which is preliminary data.</text>
</comment>
<keyword evidence="8" id="KW-1185">Reference proteome</keyword>
<dbReference type="Proteomes" id="UP001595685">
    <property type="component" value="Unassembled WGS sequence"/>
</dbReference>
<proteinExistence type="inferred from homology"/>
<evidence type="ECO:0000259" key="6">
    <source>
        <dbReference type="PROSITE" id="PS51671"/>
    </source>
</evidence>
<dbReference type="PANTHER" id="PTHR48078:SF6">
    <property type="entry name" value="L-THREONINE DEHYDRATASE CATABOLIC TDCB"/>
    <property type="match status" value="1"/>
</dbReference>
<dbReference type="InterPro" id="IPR002912">
    <property type="entry name" value="ACT_dom"/>
</dbReference>
<comment type="similarity">
    <text evidence="2">Belongs to the serine/threonine dehydratase family.</text>
</comment>
<dbReference type="EC" id="4.3.1.19" evidence="3"/>
<name>A0ABV7WCR2_9MICO</name>
<dbReference type="InterPro" id="IPR001926">
    <property type="entry name" value="TrpB-like_PALP"/>
</dbReference>
<dbReference type="EMBL" id="JBHRWW010000001">
    <property type="protein sequence ID" value="MFC3686841.1"/>
    <property type="molecule type" value="Genomic_DNA"/>
</dbReference>
<dbReference type="GO" id="GO:0004794">
    <property type="term" value="F:threonine deaminase activity"/>
    <property type="evidence" value="ECO:0007669"/>
    <property type="project" value="UniProtKB-EC"/>
</dbReference>
<accession>A0ABV7WCR2</accession>
<dbReference type="InterPro" id="IPR005789">
    <property type="entry name" value="Thr_deHydtase_catblc"/>
</dbReference>
<dbReference type="InterPro" id="IPR050147">
    <property type="entry name" value="Ser/Thr_Dehydratase"/>
</dbReference>
<evidence type="ECO:0000256" key="5">
    <source>
        <dbReference type="ARBA" id="ARBA00023239"/>
    </source>
</evidence>
<evidence type="ECO:0000313" key="8">
    <source>
        <dbReference type="Proteomes" id="UP001595685"/>
    </source>
</evidence>
<sequence>MPDDADRDDARALLAGVVRTTPVVRNRALSDLLGGDVWLKAENLQRAGSFKIRGAYTRIARLGEQGRAPGVVAASAGNHAQGVALAASLLGTTATVFMPVGAALPKVAATTAYGARVQHVGRSVDEALVAAREMSAQTGAVLVHPFDHVDVVSGQASLGAEVLEQVPDARTVLVCTGGGGLLAGVALEADRARRHGRDVTVVGVQAAAAAAYPASLSAGEPVPLARMSTMADGIAVGRPGDVPFAVVAALVDRVVTVTEEELSRALVLLLERAKLVVEPAGAAAVAALLAHPGTFEPPVVAVLSGGNVDPLVLHRVLRHGLVAGGRYLQLRVQIADRPGALGRLLEELGRTDANLVEVEHRRTAARLHVDEVEVALQLETRGGEHRDAVIGALRSAGYGVVVE</sequence>
<dbReference type="Pfam" id="PF00291">
    <property type="entry name" value="PALP"/>
    <property type="match status" value="1"/>
</dbReference>
<evidence type="ECO:0000256" key="4">
    <source>
        <dbReference type="ARBA" id="ARBA00022898"/>
    </source>
</evidence>
<dbReference type="InterPro" id="IPR044561">
    <property type="entry name" value="ACT_ThrD-II-like"/>
</dbReference>
<dbReference type="RefSeq" id="WP_340293072.1">
    <property type="nucleotide sequence ID" value="NZ_JBBEOI010000094.1"/>
</dbReference>
<reference evidence="8" key="1">
    <citation type="journal article" date="2019" name="Int. J. Syst. Evol. Microbiol.">
        <title>The Global Catalogue of Microorganisms (GCM) 10K type strain sequencing project: providing services to taxonomists for standard genome sequencing and annotation.</title>
        <authorList>
            <consortium name="The Broad Institute Genomics Platform"/>
            <consortium name="The Broad Institute Genome Sequencing Center for Infectious Disease"/>
            <person name="Wu L."/>
            <person name="Ma J."/>
        </authorList>
    </citation>
    <scope>NUCLEOTIDE SEQUENCE [LARGE SCALE GENOMIC DNA]</scope>
    <source>
        <strain evidence="8">NCAIM B.02333</strain>
    </source>
</reference>
<feature type="domain" description="ACT" evidence="6">
    <location>
        <begin position="329"/>
        <end position="403"/>
    </location>
</feature>
<evidence type="ECO:0000256" key="2">
    <source>
        <dbReference type="ARBA" id="ARBA00010869"/>
    </source>
</evidence>
<evidence type="ECO:0000256" key="3">
    <source>
        <dbReference type="ARBA" id="ARBA00012096"/>
    </source>
</evidence>
<organism evidence="7 8">
    <name type="scientific">Aquipuribacter hungaricus</name>
    <dbReference type="NCBI Taxonomy" id="545624"/>
    <lineage>
        <taxon>Bacteria</taxon>
        <taxon>Bacillati</taxon>
        <taxon>Actinomycetota</taxon>
        <taxon>Actinomycetes</taxon>
        <taxon>Micrococcales</taxon>
        <taxon>Intrasporangiaceae</taxon>
        <taxon>Aquipuribacter</taxon>
    </lineage>
</organism>
<dbReference type="PROSITE" id="PS51671">
    <property type="entry name" value="ACT"/>
    <property type="match status" value="1"/>
</dbReference>
<keyword evidence="5 7" id="KW-0456">Lyase</keyword>
<dbReference type="CDD" id="cd04886">
    <property type="entry name" value="ACT_ThrD-II-like"/>
    <property type="match status" value="1"/>
</dbReference>
<dbReference type="CDD" id="cd01562">
    <property type="entry name" value="Thr-dehyd"/>
    <property type="match status" value="1"/>
</dbReference>
<dbReference type="NCBIfam" id="TIGR01127">
    <property type="entry name" value="ilvA_1Cterm"/>
    <property type="match status" value="1"/>
</dbReference>
<dbReference type="InterPro" id="IPR036052">
    <property type="entry name" value="TrpB-like_PALP_sf"/>
</dbReference>